<feature type="compositionally biased region" description="Acidic residues" evidence="1">
    <location>
        <begin position="1185"/>
        <end position="1217"/>
    </location>
</feature>
<feature type="compositionally biased region" description="Acidic residues" evidence="1">
    <location>
        <begin position="913"/>
        <end position="922"/>
    </location>
</feature>
<dbReference type="PROSITE" id="PS50031">
    <property type="entry name" value="EH"/>
    <property type="match status" value="1"/>
</dbReference>
<feature type="compositionally biased region" description="Acidic residues" evidence="1">
    <location>
        <begin position="1026"/>
        <end position="1037"/>
    </location>
</feature>
<feature type="compositionally biased region" description="Low complexity" evidence="1">
    <location>
        <begin position="737"/>
        <end position="756"/>
    </location>
</feature>
<feature type="compositionally biased region" description="Acidic residues" evidence="1">
    <location>
        <begin position="860"/>
        <end position="870"/>
    </location>
</feature>
<feature type="region of interest" description="Disordered" evidence="1">
    <location>
        <begin position="1469"/>
        <end position="1557"/>
    </location>
</feature>
<feature type="compositionally biased region" description="Acidic residues" evidence="1">
    <location>
        <begin position="1244"/>
        <end position="1254"/>
    </location>
</feature>
<organism evidence="4 5">
    <name type="scientific">Photobacterium alginatilyticum</name>
    <dbReference type="NCBI Taxonomy" id="1775171"/>
    <lineage>
        <taxon>Bacteria</taxon>
        <taxon>Pseudomonadati</taxon>
        <taxon>Pseudomonadota</taxon>
        <taxon>Gammaproteobacteria</taxon>
        <taxon>Vibrionales</taxon>
        <taxon>Vibrionaceae</taxon>
        <taxon>Photobacterium</taxon>
    </lineage>
</organism>
<dbReference type="InterPro" id="IPR020011">
    <property type="entry name" value="FimV_C"/>
</dbReference>
<feature type="compositionally biased region" description="Acidic residues" evidence="1">
    <location>
        <begin position="766"/>
        <end position="788"/>
    </location>
</feature>
<feature type="region of interest" description="Disordered" evidence="1">
    <location>
        <begin position="498"/>
        <end position="554"/>
    </location>
</feature>
<feature type="region of interest" description="Disordered" evidence="1">
    <location>
        <begin position="657"/>
        <end position="681"/>
    </location>
</feature>
<feature type="compositionally biased region" description="Acidic residues" evidence="1">
    <location>
        <begin position="1284"/>
        <end position="1316"/>
    </location>
</feature>
<feature type="region of interest" description="Disordered" evidence="1">
    <location>
        <begin position="704"/>
        <end position="885"/>
    </location>
</feature>
<proteinExistence type="predicted"/>
<feature type="compositionally biased region" description="Low complexity" evidence="1">
    <location>
        <begin position="542"/>
        <end position="554"/>
    </location>
</feature>
<gene>
    <name evidence="4" type="ORF">EIZ48_03145</name>
</gene>
<dbReference type="RefSeq" id="WP_160648663.1">
    <property type="nucleotide sequence ID" value="NZ_RSEJ01000002.1"/>
</dbReference>
<feature type="compositionally biased region" description="Acidic residues" evidence="1">
    <location>
        <begin position="816"/>
        <end position="828"/>
    </location>
</feature>
<evidence type="ECO:0000313" key="5">
    <source>
        <dbReference type="Proteomes" id="UP000738517"/>
    </source>
</evidence>
<feature type="compositionally biased region" description="Low complexity" evidence="1">
    <location>
        <begin position="704"/>
        <end position="716"/>
    </location>
</feature>
<feature type="compositionally biased region" description="Acidic residues" evidence="1">
    <location>
        <begin position="1116"/>
        <end position="1127"/>
    </location>
</feature>
<name>A0ABW9YD41_9GAMM</name>
<feature type="region of interest" description="Disordered" evidence="1">
    <location>
        <begin position="322"/>
        <end position="383"/>
    </location>
</feature>
<feature type="compositionally biased region" description="Acidic residues" evidence="1">
    <location>
        <begin position="340"/>
        <end position="370"/>
    </location>
</feature>
<feature type="compositionally biased region" description="Acidic residues" evidence="1">
    <location>
        <begin position="977"/>
        <end position="990"/>
    </location>
</feature>
<feature type="compositionally biased region" description="Low complexity" evidence="1">
    <location>
        <begin position="1099"/>
        <end position="1109"/>
    </location>
</feature>
<feature type="compositionally biased region" description="Acidic residues" evidence="1">
    <location>
        <begin position="456"/>
        <end position="477"/>
    </location>
</feature>
<feature type="region of interest" description="Disordered" evidence="1">
    <location>
        <begin position="397"/>
        <end position="418"/>
    </location>
</feature>
<reference evidence="4 5" key="1">
    <citation type="journal article" date="2017" name="Int. J. Syst. Evol. Microbiol.">
        <title>Photobacterium alginatilyticum sp. nov., a marine bacterium isolated from bottom seawater.</title>
        <authorList>
            <person name="Wang X."/>
            <person name="Wang Y."/>
            <person name="Yang X."/>
            <person name="Sun H."/>
            <person name="Li B."/>
            <person name="Zhang X.H."/>
        </authorList>
    </citation>
    <scope>NUCLEOTIDE SEQUENCE [LARGE SCALE GENOMIC DNA]</scope>
    <source>
        <strain evidence="4 5">P03D4</strain>
    </source>
</reference>
<evidence type="ECO:0000256" key="2">
    <source>
        <dbReference type="SAM" id="SignalP"/>
    </source>
</evidence>
<feature type="compositionally biased region" description="Acidic residues" evidence="1">
    <location>
        <begin position="521"/>
        <end position="538"/>
    </location>
</feature>
<dbReference type="EMBL" id="RSEJ01000002">
    <property type="protein sequence ID" value="NBI51572.1"/>
    <property type="molecule type" value="Genomic_DNA"/>
</dbReference>
<feature type="region of interest" description="Disordered" evidence="1">
    <location>
        <begin position="898"/>
        <end position="1077"/>
    </location>
</feature>
<evidence type="ECO:0000259" key="3">
    <source>
        <dbReference type="PROSITE" id="PS50031"/>
    </source>
</evidence>
<feature type="domain" description="EH" evidence="3">
    <location>
        <begin position="250"/>
        <end position="344"/>
    </location>
</feature>
<dbReference type="Gene3D" id="1.20.58.2200">
    <property type="match status" value="1"/>
</dbReference>
<sequence>MSDLSTMIKRILLPVIFASAAFHIPVQANTVRIVGPAADEQPATIVETARNTSTNRASATRYGPTANNETLWSIATRNRPNNQVSVYQVIGAIHRANPQAFEQNNIHGLIPGSVLTIPSLGQIRQENIDSVKRRLAADQRRQSRQTSSSAPSSAPAPRVNTPAPTVVAQPIPKPDVAKEEVVSQAAPKESREASSSSVPQSPKGGIPLKPTALQAQLDASDVQMTKLLESNHLLRVRLAEMQHEVTALKDQISSDEILREQIKGFIQQQKVQQVEPVVVQTSWIDSLIANPWALAAVAFLPGSLIAGALAFFMLRRKKEGDDEVKSLDSPEQKPAMVPPPEDDAVNPELPLSDDNDIDDLFGGDDDSLFDDPEKSLFSGEQDREVDSIDMLDLSTDSSDEFEIDSGLTPSSISVKGDEQAIGLQDMERALDEMEQSSEPNSDEALAAMWEQSLQSEADDEDSFDLSDDSTVGLDDDLLGEQKIEDGLLDQSILDDLLSEVEMEQDSHDQPAQDDASQQVVDQDDLDSLFDSVEVEETPESPSPVSSEQTDAVEEAAQQAAVDQALADADAMFAVESEAVDEDDIDALFEANSTALLDELIEEDDELSTEVEVEVEENSTALLDELLGDDDTNDLLNPSVSIDENSTALLDELVDDLDDDLDDVDNDGLATSDTKLKDEDELNLDDVVIDENSTDLLDDILAQHSSLPELSTSEPEPQGLDETLGTYEPQGLDEPPAIDEQQGIDQAIDEQQAIAEQPGDSVGSDVSEPEMFETDFSDPEFEPVPDNEDALSQQQQTPDADFPEPEQSAFAEIFNEALDDQPAEPDPEPQAEPVAKSIQEQELIDALTQEPEQQLAQEPVLDSEADAEPQENESLSQQEPVEADEIDALLADVEGLLDEPEADDVEVLGRSVDELLESFEEQPEQSVQEGPVLDAIDAGAEELGVKEPGLEAQGAEDTVTQEHDGEESVENKPSSIESVDDETEIEPEETVLTEAYSDELPVSNDEVALAEPEPLSEPQAETPVSVDEPDYDFIDEQLDTSNGAELASEVPSPVEEPHQSDVLENDIQDEQPEPLSLDDLPEFDEEQQALDNVVQQLQQLQQPAEAVQPQTSVTEDQAVEDLASEDLNVDIPAMADEADYQSVDDLLDASFDDWEPEEPAQEEVQPEEALAKQPELEAPEPLSLDDLPEFDEEAAFNDPEAEELEDLSPSLSEDEEQQALDNIVKQLQQAAEAAQPENVVAPDLASDESVTEELAPEAPSAVDDSDYQSVDDLLDASQEPLTLDELPEFDEEAAFNDPEAEELEELSSPLSEDEEQQALDNIVKQLQQAAEAVQADSHEPEAEQSPADEVDAEPAEPAPASIHGEQNIEFESIDPSSLPEFSEDEALQASFDEQHELEQYEVEQGLREPQAAKPLQPETPPADMFDDEFVDSAGLDMAALLSDPEEAFAGPDNVQAENTLVDNVLEAEVEAQPIEPTVQESEQAQDKVHEQEDEPAPQDAVAELEDTQESISIDSAWDDAVESVSEDIAGESVPDPVHSDLNESVADSTDDIDTKPRFDFQDELEAEREQLLSNSFDGDDEYSSFSGSELEMPEEDSAIWAATSPEPVLETENWAEQPQMQIEDVAAFDTEMLLAEAESQALLDDIGGSELVTDADPSPAYISIDELMKDIESEHPVEMEEEPLNLEVGLDEFPDVLSDVAAFDVDSQGEYASKLDLAKAYLEMNDSEGALGLLEEVASNGDAQIKREAKGLLDKVRGSRS</sequence>
<feature type="compositionally biased region" description="Acidic residues" evidence="1">
    <location>
        <begin position="1062"/>
        <end position="1071"/>
    </location>
</feature>
<dbReference type="InterPro" id="IPR000261">
    <property type="entry name" value="EH_dom"/>
</dbReference>
<evidence type="ECO:0000313" key="4">
    <source>
        <dbReference type="EMBL" id="NBI51572.1"/>
    </source>
</evidence>
<feature type="compositionally biased region" description="Acidic residues" evidence="1">
    <location>
        <begin position="1144"/>
        <end position="1165"/>
    </location>
</feature>
<dbReference type="NCBIfam" id="TIGR03505">
    <property type="entry name" value="FimV_core"/>
    <property type="match status" value="1"/>
</dbReference>
<evidence type="ECO:0000256" key="1">
    <source>
        <dbReference type="SAM" id="MobiDB-lite"/>
    </source>
</evidence>
<feature type="compositionally biased region" description="Low complexity" evidence="1">
    <location>
        <begin position="1225"/>
        <end position="1234"/>
    </location>
</feature>
<accession>A0ABW9YD41</accession>
<keyword evidence="5" id="KW-1185">Reference proteome</keyword>
<keyword evidence="2" id="KW-0732">Signal</keyword>
<feature type="region of interest" description="Disordered" evidence="1">
    <location>
        <begin position="1571"/>
        <end position="1594"/>
    </location>
</feature>
<feature type="region of interest" description="Disordered" evidence="1">
    <location>
        <begin position="431"/>
        <end position="477"/>
    </location>
</feature>
<dbReference type="InterPro" id="IPR038440">
    <property type="entry name" value="FimV_C_sf"/>
</dbReference>
<protein>
    <recommendedName>
        <fullName evidence="3">EH domain-containing protein</fullName>
    </recommendedName>
</protein>
<dbReference type="Proteomes" id="UP000738517">
    <property type="component" value="Unassembled WGS sequence"/>
</dbReference>
<feature type="compositionally biased region" description="Low complexity" evidence="1">
    <location>
        <begin position="144"/>
        <end position="158"/>
    </location>
</feature>
<comment type="caution">
    <text evidence="4">The sequence shown here is derived from an EMBL/GenBank/DDBJ whole genome shotgun (WGS) entry which is preliminary data.</text>
</comment>
<dbReference type="NCBIfam" id="TIGR03504">
    <property type="entry name" value="FimV_Cterm"/>
    <property type="match status" value="1"/>
</dbReference>
<feature type="signal peptide" evidence="2">
    <location>
        <begin position="1"/>
        <end position="28"/>
    </location>
</feature>
<feature type="chain" id="PRO_5046167557" description="EH domain-containing protein" evidence="2">
    <location>
        <begin position="29"/>
        <end position="1760"/>
    </location>
</feature>
<feature type="compositionally biased region" description="Acidic residues" evidence="1">
    <location>
        <begin position="1515"/>
        <end position="1528"/>
    </location>
</feature>
<feature type="region of interest" description="Disordered" evidence="1">
    <location>
        <begin position="133"/>
        <end position="209"/>
    </location>
</feature>
<dbReference type="InterPro" id="IPR020012">
    <property type="entry name" value="LysM_FimV"/>
</dbReference>
<feature type="compositionally biased region" description="Basic and acidic residues" evidence="1">
    <location>
        <begin position="322"/>
        <end position="331"/>
    </location>
</feature>
<feature type="region of interest" description="Disordered" evidence="1">
    <location>
        <begin position="1099"/>
        <end position="1426"/>
    </location>
</feature>
<feature type="compositionally biased region" description="Acidic residues" evidence="1">
    <location>
        <begin position="1490"/>
        <end position="1507"/>
    </location>
</feature>